<dbReference type="Proteomes" id="UP000268014">
    <property type="component" value="Unassembled WGS sequence"/>
</dbReference>
<keyword evidence="3" id="KW-1185">Reference proteome</keyword>
<gene>
    <name evidence="2" type="ORF">HPLM_LOCUS9874</name>
</gene>
<reference evidence="2 3" key="2">
    <citation type="submission" date="2018-11" db="EMBL/GenBank/DDBJ databases">
        <authorList>
            <consortium name="Pathogen Informatics"/>
        </authorList>
    </citation>
    <scope>NUCLEOTIDE SEQUENCE [LARGE SCALE GENOMIC DNA]</scope>
    <source>
        <strain evidence="2 3">MHpl1</strain>
    </source>
</reference>
<evidence type="ECO:0000256" key="1">
    <source>
        <dbReference type="SAM" id="SignalP"/>
    </source>
</evidence>
<evidence type="ECO:0000313" key="2">
    <source>
        <dbReference type="EMBL" id="VDO38594.1"/>
    </source>
</evidence>
<name>A0A0N4WGF1_HAEPC</name>
<dbReference type="OMA" id="MTIPKDD"/>
<dbReference type="WBParaSite" id="HPLM_0000988201-mRNA-1">
    <property type="protein sequence ID" value="HPLM_0000988201-mRNA-1"/>
    <property type="gene ID" value="HPLM_0000988201"/>
</dbReference>
<proteinExistence type="predicted"/>
<protein>
    <submittedName>
        <fullName evidence="4">Secreted protein</fullName>
    </submittedName>
</protein>
<evidence type="ECO:0000313" key="4">
    <source>
        <dbReference type="WBParaSite" id="HPLM_0000988201-mRNA-1"/>
    </source>
</evidence>
<evidence type="ECO:0000313" key="3">
    <source>
        <dbReference type="Proteomes" id="UP000268014"/>
    </source>
</evidence>
<feature type="signal peptide" evidence="1">
    <location>
        <begin position="1"/>
        <end position="18"/>
    </location>
</feature>
<reference evidence="4" key="1">
    <citation type="submission" date="2017-02" db="UniProtKB">
        <authorList>
            <consortium name="WormBaseParasite"/>
        </authorList>
    </citation>
    <scope>IDENTIFICATION</scope>
</reference>
<dbReference type="AlphaFoldDB" id="A0A0N4WGF1"/>
<feature type="chain" id="PRO_5043123708" evidence="1">
    <location>
        <begin position="19"/>
        <end position="130"/>
    </location>
</feature>
<organism evidence="4">
    <name type="scientific">Haemonchus placei</name>
    <name type="common">Barber's pole worm</name>
    <dbReference type="NCBI Taxonomy" id="6290"/>
    <lineage>
        <taxon>Eukaryota</taxon>
        <taxon>Metazoa</taxon>
        <taxon>Ecdysozoa</taxon>
        <taxon>Nematoda</taxon>
        <taxon>Chromadorea</taxon>
        <taxon>Rhabditida</taxon>
        <taxon>Rhabditina</taxon>
        <taxon>Rhabditomorpha</taxon>
        <taxon>Strongyloidea</taxon>
        <taxon>Trichostrongylidae</taxon>
        <taxon>Haemonchus</taxon>
    </lineage>
</organism>
<accession>A0A0N4WGF1</accession>
<dbReference type="EMBL" id="UZAF01017162">
    <property type="protein sequence ID" value="VDO38594.1"/>
    <property type="molecule type" value="Genomic_DNA"/>
</dbReference>
<dbReference type="OrthoDB" id="10341964at2759"/>
<sequence>MLLIFTVLAFLLANVASSALPEDVLSAFEELNSYGGKLVWSDELENKALEYLTSPETVKANLVIGEEMFIFSTIPKGDSSLSGMDIYNAFRELFETEGTKISALPEGSKYGCNFQNIEEVLKIACLYNEK</sequence>
<keyword evidence="1" id="KW-0732">Signal</keyword>